<evidence type="ECO:0000256" key="9">
    <source>
        <dbReference type="ARBA" id="ARBA00031964"/>
    </source>
</evidence>
<evidence type="ECO:0000313" key="11">
    <source>
        <dbReference type="Ensembl" id="ENSCINP00000031854.1"/>
    </source>
</evidence>
<evidence type="ECO:0000256" key="8">
    <source>
        <dbReference type="ARBA" id="ARBA00023242"/>
    </source>
</evidence>
<evidence type="ECO:0000256" key="3">
    <source>
        <dbReference type="ARBA" id="ARBA00019683"/>
    </source>
</evidence>
<evidence type="ECO:0000256" key="4">
    <source>
        <dbReference type="ARBA" id="ARBA00023015"/>
    </source>
</evidence>
<reference evidence="11" key="4">
    <citation type="submission" date="2025-09" db="UniProtKB">
        <authorList>
            <consortium name="Ensembl"/>
        </authorList>
    </citation>
    <scope>IDENTIFICATION</scope>
</reference>
<reference evidence="11" key="3">
    <citation type="submission" date="2025-08" db="UniProtKB">
        <authorList>
            <consortium name="Ensembl"/>
        </authorList>
    </citation>
    <scope>IDENTIFICATION</scope>
</reference>
<reference evidence="11" key="2">
    <citation type="journal article" date="2008" name="Genome Biol.">
        <title>Improved genome assembly and evidence-based global gene model set for the chordate Ciona intestinalis: new insight into intron and operon populations.</title>
        <authorList>
            <person name="Satou Y."/>
            <person name="Mineta K."/>
            <person name="Ogasawara M."/>
            <person name="Sasakura Y."/>
            <person name="Shoguchi E."/>
            <person name="Ueno K."/>
            <person name="Yamada L."/>
            <person name="Matsumoto J."/>
            <person name="Wasserscheid J."/>
            <person name="Dewar K."/>
            <person name="Wiley G.B."/>
            <person name="Macmil S.L."/>
            <person name="Roe B.A."/>
            <person name="Zeller R.W."/>
            <person name="Hastings K.E."/>
            <person name="Lemaire P."/>
            <person name="Lindquist E."/>
            <person name="Endo T."/>
            <person name="Hotta K."/>
            <person name="Inaba K."/>
        </authorList>
    </citation>
    <scope>NUCLEOTIDE SEQUENCE [LARGE SCALE GENOMIC DNA]</scope>
    <source>
        <strain evidence="11">wild type</strain>
    </source>
</reference>
<dbReference type="HOGENOM" id="CLU_088358_1_0_1"/>
<evidence type="ECO:0000256" key="6">
    <source>
        <dbReference type="ARBA" id="ARBA00023159"/>
    </source>
</evidence>
<evidence type="ECO:0000256" key="10">
    <source>
        <dbReference type="SAM" id="Coils"/>
    </source>
</evidence>
<evidence type="ECO:0000313" key="12">
    <source>
        <dbReference type="Proteomes" id="UP000008144"/>
    </source>
</evidence>
<dbReference type="Proteomes" id="UP000008144">
    <property type="component" value="Chromosome 8"/>
</dbReference>
<reference evidence="12" key="1">
    <citation type="journal article" date="2002" name="Science">
        <title>The draft genome of Ciona intestinalis: insights into chordate and vertebrate origins.</title>
        <authorList>
            <person name="Dehal P."/>
            <person name="Satou Y."/>
            <person name="Campbell R.K."/>
            <person name="Chapman J."/>
            <person name="Degnan B."/>
            <person name="De Tomaso A."/>
            <person name="Davidson B."/>
            <person name="Di Gregorio A."/>
            <person name="Gelpke M."/>
            <person name="Goodstein D.M."/>
            <person name="Harafuji N."/>
            <person name="Hastings K.E."/>
            <person name="Ho I."/>
            <person name="Hotta K."/>
            <person name="Huang W."/>
            <person name="Kawashima T."/>
            <person name="Lemaire P."/>
            <person name="Martinez D."/>
            <person name="Meinertzhagen I.A."/>
            <person name="Necula S."/>
            <person name="Nonaka M."/>
            <person name="Putnam N."/>
            <person name="Rash S."/>
            <person name="Saiga H."/>
            <person name="Satake M."/>
            <person name="Terry A."/>
            <person name="Yamada L."/>
            <person name="Wang H.G."/>
            <person name="Awazu S."/>
            <person name="Azumi K."/>
            <person name="Boore J."/>
            <person name="Branno M."/>
            <person name="Chin-Bow S."/>
            <person name="DeSantis R."/>
            <person name="Doyle S."/>
            <person name="Francino P."/>
            <person name="Keys D.N."/>
            <person name="Haga S."/>
            <person name="Hayashi H."/>
            <person name="Hino K."/>
            <person name="Imai K.S."/>
            <person name="Inaba K."/>
            <person name="Kano S."/>
            <person name="Kobayashi K."/>
            <person name="Kobayashi M."/>
            <person name="Lee B.I."/>
            <person name="Makabe K.W."/>
            <person name="Manohar C."/>
            <person name="Matassi G."/>
            <person name="Medina M."/>
            <person name="Mochizuki Y."/>
            <person name="Mount S."/>
            <person name="Morishita T."/>
            <person name="Miura S."/>
            <person name="Nakayama A."/>
            <person name="Nishizaka S."/>
            <person name="Nomoto H."/>
            <person name="Ohta F."/>
            <person name="Oishi K."/>
            <person name="Rigoutsos I."/>
            <person name="Sano M."/>
            <person name="Sasaki A."/>
            <person name="Sasakura Y."/>
            <person name="Shoguchi E."/>
            <person name="Shin-i T."/>
            <person name="Spagnuolo A."/>
            <person name="Stainier D."/>
            <person name="Suzuki M.M."/>
            <person name="Tassy O."/>
            <person name="Takatori N."/>
            <person name="Tokuoka M."/>
            <person name="Yagi K."/>
            <person name="Yoshizaki F."/>
            <person name="Wada S."/>
            <person name="Zhang C."/>
            <person name="Hyatt P.D."/>
            <person name="Larimer F."/>
            <person name="Detter C."/>
            <person name="Doggett N."/>
            <person name="Glavina T."/>
            <person name="Hawkins T."/>
            <person name="Richardson P."/>
            <person name="Lucas S."/>
            <person name="Kohara Y."/>
            <person name="Levine M."/>
            <person name="Satoh N."/>
            <person name="Rokhsar D.S."/>
        </authorList>
    </citation>
    <scope>NUCLEOTIDE SEQUENCE [LARGE SCALE GENOMIC DNA]</scope>
</reference>
<accession>A0A1W2W8R8</accession>
<dbReference type="OMA" id="FRSCISH"/>
<name>H2XQC0_CIOIN</name>
<keyword evidence="7" id="KW-0804">Transcription</keyword>
<keyword evidence="8" id="KW-0539">Nucleus</keyword>
<organism evidence="11 12">
    <name type="scientific">Ciona intestinalis</name>
    <name type="common">Transparent sea squirt</name>
    <name type="synonym">Ascidia intestinalis</name>
    <dbReference type="NCBI Taxonomy" id="7719"/>
    <lineage>
        <taxon>Eukaryota</taxon>
        <taxon>Metazoa</taxon>
        <taxon>Chordata</taxon>
        <taxon>Tunicata</taxon>
        <taxon>Ascidiacea</taxon>
        <taxon>Phlebobranchia</taxon>
        <taxon>Cionidae</taxon>
        <taxon>Ciona</taxon>
    </lineage>
</organism>
<feature type="coiled-coil region" evidence="10">
    <location>
        <begin position="75"/>
        <end position="102"/>
    </location>
</feature>
<evidence type="ECO:0000256" key="2">
    <source>
        <dbReference type="ARBA" id="ARBA00005571"/>
    </source>
</evidence>
<dbReference type="GO" id="GO:0016592">
    <property type="term" value="C:mediator complex"/>
    <property type="evidence" value="ECO:0000318"/>
    <property type="project" value="GO_Central"/>
</dbReference>
<dbReference type="PANTHER" id="PTHR13512">
    <property type="entry name" value="MEDIATOR COMPLEX SUBUNIT 28"/>
    <property type="match status" value="1"/>
</dbReference>
<gene>
    <name evidence="11" type="primary">LOC100186879</name>
</gene>
<dbReference type="KEGG" id="cin:100186879"/>
<keyword evidence="4" id="KW-0805">Transcription regulation</keyword>
<keyword evidence="12" id="KW-1185">Reference proteome</keyword>
<accession>H2XQC0</accession>
<dbReference type="OrthoDB" id="2286203at2759"/>
<proteinExistence type="inferred from homology"/>
<comment type="subcellular location">
    <subcellularLocation>
        <location evidence="1">Nucleus</location>
    </subcellularLocation>
</comment>
<dbReference type="InterPro" id="IPR021640">
    <property type="entry name" value="Mediator_Med28"/>
</dbReference>
<protein>
    <recommendedName>
        <fullName evidence="3">Mediator of RNA polymerase II transcription subunit 28</fullName>
    </recommendedName>
    <alternativeName>
        <fullName evidence="9">Mediator complex subunit 28</fullName>
    </alternativeName>
</protein>
<dbReference type="STRING" id="7719.ENSCINP00000031854"/>
<keyword evidence="6" id="KW-0010">Activator</keyword>
<keyword evidence="5 10" id="KW-0175">Coiled coil</keyword>
<sequence length="142" mass="15775">MERSGGSGSVIDDLESAFRSCISQFVSDEPSVGVTHQDEQRPTVEFAVNEFLKLARQTEAYFLKERASLAMKQPELVLQEDIEELETELQRKDDAIRNHGEKLQQWKNALHQIGQGGIDAGFVKPGSIVLMSPGAGSQQMKK</sequence>
<dbReference type="GeneTree" id="ENSGT00390000006192"/>
<dbReference type="Ensembl" id="ENSCINT00000034962.1">
    <property type="protein sequence ID" value="ENSCINP00000031854.1"/>
    <property type="gene ID" value="ENSCING00000024930.1"/>
</dbReference>
<dbReference type="FunCoup" id="H2XQC0">
    <property type="interactions" value="248"/>
</dbReference>
<dbReference type="PANTHER" id="PTHR13512:SF2">
    <property type="entry name" value="MEDIATOR OF RNA POLYMERASE II TRANSCRIPTION SUBUNIT 28"/>
    <property type="match status" value="1"/>
</dbReference>
<evidence type="ECO:0000256" key="1">
    <source>
        <dbReference type="ARBA" id="ARBA00004123"/>
    </source>
</evidence>
<dbReference type="InParanoid" id="H2XQC0"/>
<evidence type="ECO:0000256" key="5">
    <source>
        <dbReference type="ARBA" id="ARBA00023054"/>
    </source>
</evidence>
<dbReference type="Pfam" id="PF11594">
    <property type="entry name" value="Med28"/>
    <property type="match status" value="1"/>
</dbReference>
<dbReference type="EMBL" id="EAAA01002669">
    <property type="status" value="NOT_ANNOTATED_CDS"/>
    <property type="molecule type" value="Genomic_DNA"/>
</dbReference>
<dbReference type="GeneID" id="100186879"/>
<comment type="similarity">
    <text evidence="2">Belongs to the Mediator complex subunit 28 family.</text>
</comment>
<evidence type="ECO:0000256" key="7">
    <source>
        <dbReference type="ARBA" id="ARBA00023163"/>
    </source>
</evidence>
<dbReference type="RefSeq" id="XP_002124297.1">
    <property type="nucleotide sequence ID" value="XM_002124261.5"/>
</dbReference>
<dbReference type="AlphaFoldDB" id="H2XQC0"/>